<dbReference type="SMART" id="SM00046">
    <property type="entry name" value="DAGKc"/>
    <property type="match status" value="1"/>
</dbReference>
<name>A0ABP4EGY9_9ACTN</name>
<protein>
    <submittedName>
        <fullName evidence="10">Diacylglycerol kinase family protein</fullName>
    </submittedName>
</protein>
<keyword evidence="8" id="KW-1208">Phospholipid metabolism</keyword>
<dbReference type="RefSeq" id="WP_343993914.1">
    <property type="nucleotide sequence ID" value="NZ_BAAALG010000008.1"/>
</dbReference>
<dbReference type="PANTHER" id="PTHR12358">
    <property type="entry name" value="SPHINGOSINE KINASE"/>
    <property type="match status" value="1"/>
</dbReference>
<gene>
    <name evidence="10" type="ORF">GCM10009668_19970</name>
</gene>
<dbReference type="InterPro" id="IPR045540">
    <property type="entry name" value="YegS/DAGK_C"/>
</dbReference>
<evidence type="ECO:0000313" key="10">
    <source>
        <dbReference type="EMBL" id="GAA1101652.1"/>
    </source>
</evidence>
<keyword evidence="7" id="KW-0443">Lipid metabolism</keyword>
<sequence length="300" mass="30763">MSGARRFSLLVNPVSGGGAAPGAVVPVARLLRDAGAEVEVTYSPGPKAIAKLVATAVARGDVVVSVGGDGMLSSVAGQVSAGGGLLGLIPAGRGNDFARMLGVPDDPEQVARILLEAEPSAVDLIEVTTPSGEKVQVAGSVYVGVDARAAEIVDGARWLPRKLQYPYAAVRALASFRPVQMQVSLDGERRSLGVATVVAANSGFYGSGMKIAPDAVVDDGRLDVVMIAAANKLDLIRSLPKVYEGEHVHLDEVTVLRGQELVLAADRAVAVGGDGEPLGLLSPGDELRIAIRPGALNVLK</sequence>
<keyword evidence="7" id="KW-0594">Phospholipid biosynthesis</keyword>
<accession>A0ABP4EGY9</accession>
<evidence type="ECO:0000259" key="9">
    <source>
        <dbReference type="PROSITE" id="PS50146"/>
    </source>
</evidence>
<evidence type="ECO:0000256" key="6">
    <source>
        <dbReference type="ARBA" id="ARBA00022840"/>
    </source>
</evidence>
<dbReference type="SUPFAM" id="SSF111331">
    <property type="entry name" value="NAD kinase/diacylglycerol kinase-like"/>
    <property type="match status" value="1"/>
</dbReference>
<evidence type="ECO:0000256" key="8">
    <source>
        <dbReference type="ARBA" id="ARBA00023264"/>
    </source>
</evidence>
<dbReference type="PANTHER" id="PTHR12358:SF106">
    <property type="entry name" value="LIPID KINASE YEGS"/>
    <property type="match status" value="1"/>
</dbReference>
<dbReference type="InterPro" id="IPR016064">
    <property type="entry name" value="NAD/diacylglycerol_kinase_sf"/>
</dbReference>
<dbReference type="Gene3D" id="3.40.50.10330">
    <property type="entry name" value="Probable inorganic polyphosphate/atp-NAD kinase, domain 1"/>
    <property type="match status" value="1"/>
</dbReference>
<feature type="domain" description="DAGKc" evidence="9">
    <location>
        <begin position="2"/>
        <end position="131"/>
    </location>
</feature>
<comment type="caution">
    <text evidence="10">The sequence shown here is derived from an EMBL/GenBank/DDBJ whole genome shotgun (WGS) entry which is preliminary data.</text>
</comment>
<keyword evidence="6" id="KW-0067">ATP-binding</keyword>
<dbReference type="InterPro" id="IPR001206">
    <property type="entry name" value="Diacylglycerol_kinase_cat_dom"/>
</dbReference>
<dbReference type="Gene3D" id="2.60.200.40">
    <property type="match status" value="1"/>
</dbReference>
<evidence type="ECO:0000256" key="1">
    <source>
        <dbReference type="ARBA" id="ARBA00001946"/>
    </source>
</evidence>
<dbReference type="EMBL" id="BAAALG010000008">
    <property type="protein sequence ID" value="GAA1101652.1"/>
    <property type="molecule type" value="Genomic_DNA"/>
</dbReference>
<keyword evidence="5 10" id="KW-0418">Kinase</keyword>
<dbReference type="PROSITE" id="PS50146">
    <property type="entry name" value="DAGK"/>
    <property type="match status" value="1"/>
</dbReference>
<keyword evidence="11" id="KW-1185">Reference proteome</keyword>
<keyword evidence="3" id="KW-0808">Transferase</keyword>
<evidence type="ECO:0000313" key="11">
    <source>
        <dbReference type="Proteomes" id="UP001501581"/>
    </source>
</evidence>
<keyword evidence="4" id="KW-0547">Nucleotide-binding</keyword>
<evidence type="ECO:0000256" key="4">
    <source>
        <dbReference type="ARBA" id="ARBA00022741"/>
    </source>
</evidence>
<reference evidence="11" key="1">
    <citation type="journal article" date="2019" name="Int. J. Syst. Evol. Microbiol.">
        <title>The Global Catalogue of Microorganisms (GCM) 10K type strain sequencing project: providing services to taxonomists for standard genome sequencing and annotation.</title>
        <authorList>
            <consortium name="The Broad Institute Genomics Platform"/>
            <consortium name="The Broad Institute Genome Sequencing Center for Infectious Disease"/>
            <person name="Wu L."/>
            <person name="Ma J."/>
        </authorList>
    </citation>
    <scope>NUCLEOTIDE SEQUENCE [LARGE SCALE GENOMIC DNA]</scope>
    <source>
        <strain evidence="11">JCM 13008</strain>
    </source>
</reference>
<keyword evidence="7" id="KW-0444">Lipid biosynthesis</keyword>
<comment type="similarity">
    <text evidence="2">Belongs to the diacylglycerol/lipid kinase family.</text>
</comment>
<dbReference type="GO" id="GO:0016301">
    <property type="term" value="F:kinase activity"/>
    <property type="evidence" value="ECO:0007669"/>
    <property type="project" value="UniProtKB-KW"/>
</dbReference>
<dbReference type="Proteomes" id="UP001501581">
    <property type="component" value="Unassembled WGS sequence"/>
</dbReference>
<evidence type="ECO:0000256" key="2">
    <source>
        <dbReference type="ARBA" id="ARBA00005983"/>
    </source>
</evidence>
<dbReference type="InterPro" id="IPR050187">
    <property type="entry name" value="Lipid_Phosphate_FormReg"/>
</dbReference>
<dbReference type="InterPro" id="IPR017438">
    <property type="entry name" value="ATP-NAD_kinase_N"/>
</dbReference>
<comment type="cofactor">
    <cofactor evidence="1">
        <name>Mg(2+)</name>
        <dbReference type="ChEBI" id="CHEBI:18420"/>
    </cofactor>
</comment>
<evidence type="ECO:0000256" key="3">
    <source>
        <dbReference type="ARBA" id="ARBA00022679"/>
    </source>
</evidence>
<dbReference type="Pfam" id="PF19279">
    <property type="entry name" value="YegS_C"/>
    <property type="match status" value="1"/>
</dbReference>
<proteinExistence type="inferred from homology"/>
<dbReference type="Pfam" id="PF00781">
    <property type="entry name" value="DAGK_cat"/>
    <property type="match status" value="1"/>
</dbReference>
<evidence type="ECO:0000256" key="7">
    <source>
        <dbReference type="ARBA" id="ARBA00023209"/>
    </source>
</evidence>
<organism evidence="10 11">
    <name type="scientific">Nocardioides dubius</name>
    <dbReference type="NCBI Taxonomy" id="317019"/>
    <lineage>
        <taxon>Bacteria</taxon>
        <taxon>Bacillati</taxon>
        <taxon>Actinomycetota</taxon>
        <taxon>Actinomycetes</taxon>
        <taxon>Propionibacteriales</taxon>
        <taxon>Nocardioidaceae</taxon>
        <taxon>Nocardioides</taxon>
    </lineage>
</organism>
<evidence type="ECO:0000256" key="5">
    <source>
        <dbReference type="ARBA" id="ARBA00022777"/>
    </source>
</evidence>